<evidence type="ECO:0000313" key="2">
    <source>
        <dbReference type="Proteomes" id="UP000027590"/>
    </source>
</evidence>
<proteinExistence type="predicted"/>
<protein>
    <submittedName>
        <fullName evidence="1">Uncharacterized protein</fullName>
    </submittedName>
</protein>
<organism evidence="1 2">
    <name type="scientific">Parasaccharibacter apium</name>
    <dbReference type="NCBI Taxonomy" id="1510841"/>
    <lineage>
        <taxon>Bacteria</taxon>
        <taxon>Pseudomonadati</taxon>
        <taxon>Pseudomonadota</taxon>
        <taxon>Alphaproteobacteria</taxon>
        <taxon>Acetobacterales</taxon>
        <taxon>Acetobacteraceae</taxon>
        <taxon>Parasaccharibacter</taxon>
    </lineage>
</organism>
<name>A0A7U7G6R6_9PROT</name>
<dbReference type="Proteomes" id="UP000027590">
    <property type="component" value="Unassembled WGS sequence"/>
</dbReference>
<sequence length="38" mass="4116">MRQAGAWRALHHGLSILISAGTGDALCRVVRHHSRLAP</sequence>
<evidence type="ECO:0000313" key="1">
    <source>
        <dbReference type="EMBL" id="CDG34143.1"/>
    </source>
</evidence>
<reference evidence="1 2" key="1">
    <citation type="journal article" date="2014" name="Genome Biol. Evol.">
        <title>Acetic acid bacteria genomes reveal functional traits for adaptation to life in insect guts.</title>
        <authorList>
            <person name="Chouaia B."/>
            <person name="Gaiarsa S."/>
            <person name="Crotti E."/>
            <person name="Comandatore F."/>
            <person name="Degli Esposti M."/>
            <person name="Ricci I."/>
            <person name="Alma A."/>
            <person name="Favia G."/>
            <person name="Bandi C."/>
            <person name="Daffonchio D."/>
        </authorList>
    </citation>
    <scope>NUCLEOTIDE SEQUENCE [LARGE SCALE GENOMIC DNA]</scope>
    <source>
        <strain evidence="2">AM169</strain>
    </source>
</reference>
<gene>
    <name evidence="1" type="ORF">SACS_1405</name>
</gene>
<reference evidence="1 2" key="2">
    <citation type="journal article" date="2014" name="PLoS ONE">
        <title>Evolution of mitochondria reconstructed from the energy metabolism of living bacteria.</title>
        <authorList>
            <person name="Degli Esposti M."/>
            <person name="Chouaia B."/>
            <person name="Comandatore F."/>
            <person name="Crotti E."/>
            <person name="Sassera D."/>
            <person name="Lievens P.M."/>
            <person name="Daffonchio D."/>
            <person name="Bandi C."/>
        </authorList>
    </citation>
    <scope>NUCLEOTIDE SEQUENCE [LARGE SCALE GENOMIC DNA]</scope>
    <source>
        <strain evidence="2">AM169</strain>
    </source>
</reference>
<comment type="caution">
    <text evidence="1">The sequence shown here is derived from an EMBL/GenBank/DDBJ whole genome shotgun (WGS) entry which is preliminary data.</text>
</comment>
<accession>A0A7U7G6R6</accession>
<dbReference type="AlphaFoldDB" id="A0A7U7G6R6"/>
<dbReference type="EMBL" id="CBLY010000006">
    <property type="protein sequence ID" value="CDG34143.1"/>
    <property type="molecule type" value="Genomic_DNA"/>
</dbReference>